<evidence type="ECO:0000313" key="18">
    <source>
        <dbReference type="Proteomes" id="UP000273194"/>
    </source>
</evidence>
<dbReference type="SUPFAM" id="SSF53756">
    <property type="entry name" value="UDP-Glycosyltransferase/glycogen phosphorylase"/>
    <property type="match status" value="1"/>
</dbReference>
<evidence type="ECO:0000313" key="3">
    <source>
        <dbReference type="EMBL" id="AKA74647.1"/>
    </source>
</evidence>
<dbReference type="Proteomes" id="UP000269431">
    <property type="component" value="Chromosome"/>
</dbReference>
<evidence type="ECO:0000313" key="21">
    <source>
        <dbReference type="Proteomes" id="UP000278715"/>
    </source>
</evidence>
<dbReference type="Gene3D" id="3.40.50.2000">
    <property type="entry name" value="Glycogen Phosphorylase B"/>
    <property type="match status" value="2"/>
</dbReference>
<dbReference type="AlphaFoldDB" id="A0A0E3GVH7"/>
<dbReference type="Proteomes" id="UP000278715">
    <property type="component" value="Chromosome"/>
</dbReference>
<dbReference type="Proteomes" id="UP000033085">
    <property type="component" value="Chromosome"/>
</dbReference>
<dbReference type="Proteomes" id="UP000275843">
    <property type="component" value="Chromosome"/>
</dbReference>
<dbReference type="Proteomes" id="UP000282269">
    <property type="component" value="Chromosome"/>
</dbReference>
<dbReference type="RefSeq" id="WP_009989712.1">
    <property type="nucleotide sequence ID" value="NZ_CP011055.2"/>
</dbReference>
<evidence type="ECO:0000313" key="13">
    <source>
        <dbReference type="Proteomes" id="UP000033057"/>
    </source>
</evidence>
<dbReference type="EMBL" id="CP033239">
    <property type="protein sequence ID" value="AZF79579.1"/>
    <property type="molecule type" value="Genomic_DNA"/>
</dbReference>
<evidence type="ECO:0000259" key="2">
    <source>
        <dbReference type="Pfam" id="PF00534"/>
    </source>
</evidence>
<dbReference type="EMBL" id="CP033240">
    <property type="protein sequence ID" value="AZF82184.1"/>
    <property type="molecule type" value="Genomic_DNA"/>
</dbReference>
<feature type="domain" description="Glycosyl transferase family 1" evidence="2">
    <location>
        <begin position="206"/>
        <end position="321"/>
    </location>
</feature>
<evidence type="ECO:0000313" key="6">
    <source>
        <dbReference type="EMBL" id="AZF69111.1"/>
    </source>
</evidence>
<dbReference type="PANTHER" id="PTHR46401">
    <property type="entry name" value="GLYCOSYLTRANSFERASE WBBK-RELATED"/>
    <property type="match status" value="1"/>
</dbReference>
<accession>A0A0E3GVH7</accession>
<dbReference type="KEGG" id="ssof:SULC_2515"/>
<dbReference type="KEGG" id="ssol:SULB_2520"/>
<dbReference type="PATRIC" id="fig|2287.6.peg.2675"/>
<evidence type="ECO:0000313" key="5">
    <source>
        <dbReference type="EMBL" id="AKA80032.1"/>
    </source>
</evidence>
<reference evidence="16 17" key="2">
    <citation type="journal article" date="2018" name="Proc. Natl. Acad. Sci. U.S.A.">
        <title>Nonmutational mechanism of inheritance in the Archaeon Sulfolobus solfataricus.</title>
        <authorList>
            <person name="Payne S."/>
            <person name="McCarthy S."/>
            <person name="Johnson T."/>
            <person name="North E."/>
            <person name="Blum P."/>
        </authorList>
    </citation>
    <scope>NUCLEOTIDE SEQUENCE [LARGE SCALE GENOMIC DNA]</scope>
    <source>
        <strain evidence="7 16">SARC-H</strain>
        <strain evidence="8 20">SARC-I</strain>
        <strain evidence="10 21">SARC-N</strain>
        <strain evidence="11 22">SARC-O</strain>
        <strain evidence="12 17">SUL120</strain>
        <strain evidence="6 18">SULG</strain>
        <strain evidence="9 19">SULM</strain>
    </source>
</reference>
<evidence type="ECO:0000256" key="1">
    <source>
        <dbReference type="ARBA" id="ARBA00022679"/>
    </source>
</evidence>
<evidence type="ECO:0000313" key="10">
    <source>
        <dbReference type="EMBL" id="AZF79579.1"/>
    </source>
</evidence>
<dbReference type="Proteomes" id="UP000033057">
    <property type="component" value="Chromosome"/>
</dbReference>
<dbReference type="EMBL" id="CP033237">
    <property type="protein sequence ID" value="AZF74351.1"/>
    <property type="molecule type" value="Genomic_DNA"/>
</dbReference>
<evidence type="ECO:0000313" key="19">
    <source>
        <dbReference type="Proteomes" id="UP000273443"/>
    </source>
</evidence>
<evidence type="ECO:0000313" key="22">
    <source>
        <dbReference type="Proteomes" id="UP000282269"/>
    </source>
</evidence>
<dbReference type="Pfam" id="PF00534">
    <property type="entry name" value="Glycos_transf_1"/>
    <property type="match status" value="1"/>
</dbReference>
<dbReference type="EMBL" id="CP011057">
    <property type="protein sequence ID" value="AKA80032.1"/>
    <property type="molecule type" value="Genomic_DNA"/>
</dbReference>
<dbReference type="EMBL" id="CP033241">
    <property type="protein sequence ID" value="AZF84769.1"/>
    <property type="molecule type" value="Genomic_DNA"/>
</dbReference>
<dbReference type="EMBL" id="CP033236">
    <property type="protein sequence ID" value="AZF71731.1"/>
    <property type="molecule type" value="Genomic_DNA"/>
</dbReference>
<dbReference type="Proteomes" id="UP000273443">
    <property type="component" value="Chromosome"/>
</dbReference>
<proteinExistence type="predicted"/>
<evidence type="ECO:0000313" key="20">
    <source>
        <dbReference type="Proteomes" id="UP000275843"/>
    </source>
</evidence>
<evidence type="ECO:0000313" key="8">
    <source>
        <dbReference type="EMBL" id="AZF74351.1"/>
    </source>
</evidence>
<dbReference type="GO" id="GO:0016757">
    <property type="term" value="F:glycosyltransferase activity"/>
    <property type="evidence" value="ECO:0007669"/>
    <property type="project" value="InterPro"/>
</dbReference>
<dbReference type="CDD" id="cd03801">
    <property type="entry name" value="GT4_PimA-like"/>
    <property type="match status" value="1"/>
</dbReference>
<evidence type="ECO:0000313" key="14">
    <source>
        <dbReference type="Proteomes" id="UP000033085"/>
    </source>
</evidence>
<evidence type="ECO:0000313" key="7">
    <source>
        <dbReference type="EMBL" id="AZF71731.1"/>
    </source>
</evidence>
<organism evidence="4 13">
    <name type="scientific">Saccharolobus solfataricus</name>
    <name type="common">Sulfolobus solfataricus</name>
    <dbReference type="NCBI Taxonomy" id="2287"/>
    <lineage>
        <taxon>Archaea</taxon>
        <taxon>Thermoproteota</taxon>
        <taxon>Thermoprotei</taxon>
        <taxon>Sulfolobales</taxon>
        <taxon>Sulfolobaceae</taxon>
        <taxon>Saccharolobus</taxon>
    </lineage>
</organism>
<dbReference type="InterPro" id="IPR001296">
    <property type="entry name" value="Glyco_trans_1"/>
</dbReference>
<sequence length="350" mass="40552">MDIVLRILWTGGVTRVALEEARNIPGSKLIVYRRARTYYDLSNVNLQVLFEGKSKAIYRFITSIYAGHRGDEATVDLDRIIKARDLIKGPALFHDQFSGLTGYLRWRKYKEDYGVYIHETSLDSRSVKWFLPRYLEKIVLSHSRVIITNSRWNAEILSSHGFKAEVVYPGCYPKERINLDRERIVLAVSLWDEGRRPEIYGEIAKRIKGKLIMAGSWARKDTLEEFKRKYGDVIVTGPLKEEELQNLYNRASVLIRFGFNEKGPGMSVLEAMSYGLPIIVNDGLGSKELIKDNGYVVKDWGEAVDRINEILEDEKLRKEMSIRSWEIAKELSWKNHAMRIKELMEEKIGE</sequence>
<protein>
    <submittedName>
        <fullName evidence="4">Glycosyltransferase family 1 protein</fullName>
    </submittedName>
</protein>
<dbReference type="PANTHER" id="PTHR46401:SF2">
    <property type="entry name" value="GLYCOSYLTRANSFERASE WBBK-RELATED"/>
    <property type="match status" value="1"/>
</dbReference>
<gene>
    <name evidence="5" type="ORF">SULA_2517</name>
    <name evidence="3" type="ORF">SULB_2520</name>
    <name evidence="4" type="ORF">SULC_2515</name>
    <name evidence="6" type="ORF">SULG_12770</name>
    <name evidence="7" type="ORF">SULH_12770</name>
    <name evidence="8" type="ORF">SULI_12770</name>
    <name evidence="9" type="ORF">SULM_12760</name>
    <name evidence="10" type="ORF">SULN_12750</name>
    <name evidence="11" type="ORF">SULO_12770</name>
    <name evidence="12" type="ORF">SULZ_12745</name>
</gene>
<reference evidence="4" key="3">
    <citation type="submission" date="2018-10" db="EMBL/GenBank/DDBJ databases">
        <authorList>
            <person name="McCarthy S."/>
            <person name="Gradnigo J."/>
            <person name="Johnson T."/>
            <person name="Payne S."/>
            <person name="Lipzen A."/>
            <person name="Schackwitz W."/>
            <person name="Martin J."/>
            <person name="Moriyama E."/>
            <person name="Blum P."/>
        </authorList>
    </citation>
    <scope>NUCLEOTIDE SEQUENCE</scope>
    <source>
        <strain evidence="3">SARC-B</strain>
        <strain evidence="4">SARC-C</strain>
        <strain evidence="5">SULA</strain>
    </source>
</reference>
<evidence type="ECO:0000313" key="15">
    <source>
        <dbReference type="Proteomes" id="UP000033106"/>
    </source>
</evidence>
<reference evidence="13 14" key="1">
    <citation type="journal article" date="2015" name="Genome Announc.">
        <title>Complete Genome Sequence of Sulfolobus solfataricus Strain 98/2 and Evolved Derivatives.</title>
        <authorList>
            <person name="McCarthy S."/>
            <person name="Gradnigo J."/>
            <person name="Johnson T."/>
            <person name="Payne S."/>
            <person name="Lipzen A."/>
            <person name="Martin J."/>
            <person name="Schackwitz W."/>
            <person name="Moriyama E."/>
            <person name="Blum P."/>
        </authorList>
    </citation>
    <scope>NUCLEOTIDE SEQUENCE [LARGE SCALE GENOMIC DNA]</scope>
    <source>
        <strain evidence="13">98/2 SULC</strain>
        <strain evidence="3">SARC-B</strain>
        <strain evidence="4">SARC-C</strain>
        <strain evidence="5 15">SULA</strain>
        <strain evidence="14">SULB</strain>
    </source>
</reference>
<dbReference type="EMBL" id="CP033235">
    <property type="protein sequence ID" value="AZF69111.1"/>
    <property type="molecule type" value="Genomic_DNA"/>
</dbReference>
<evidence type="ECO:0000313" key="17">
    <source>
        <dbReference type="Proteomes" id="UP000269431"/>
    </source>
</evidence>
<evidence type="ECO:0000313" key="11">
    <source>
        <dbReference type="EMBL" id="AZF82184.1"/>
    </source>
</evidence>
<dbReference type="EMBL" id="CP011055">
    <property type="protein sequence ID" value="AKA74647.1"/>
    <property type="molecule type" value="Genomic_DNA"/>
</dbReference>
<keyword evidence="1 4" id="KW-0808">Transferase</keyword>
<dbReference type="Proteomes" id="UP000273194">
    <property type="component" value="Chromosome"/>
</dbReference>
<dbReference type="Proteomes" id="UP000033106">
    <property type="component" value="Chromosome"/>
</dbReference>
<dbReference type="KEGG" id="ssoa:SULA_2517"/>
<evidence type="ECO:0000313" key="9">
    <source>
        <dbReference type="EMBL" id="AZF76974.1"/>
    </source>
</evidence>
<evidence type="ECO:0000313" key="12">
    <source>
        <dbReference type="EMBL" id="AZF84769.1"/>
    </source>
</evidence>
<dbReference type="EMBL" id="CP011056">
    <property type="protein sequence ID" value="AKA77341.1"/>
    <property type="molecule type" value="Genomic_DNA"/>
</dbReference>
<dbReference type="Proteomes" id="UP000267993">
    <property type="component" value="Chromosome"/>
</dbReference>
<dbReference type="EMBL" id="CP033238">
    <property type="protein sequence ID" value="AZF76974.1"/>
    <property type="molecule type" value="Genomic_DNA"/>
</dbReference>
<name>A0A0E3GVH7_SACSO</name>
<evidence type="ECO:0000313" key="4">
    <source>
        <dbReference type="EMBL" id="AKA77341.1"/>
    </source>
</evidence>
<dbReference type="GeneID" id="44130467"/>
<evidence type="ECO:0000313" key="16">
    <source>
        <dbReference type="Proteomes" id="UP000267993"/>
    </source>
</evidence>